<accession>A0ABV9XHJ0</accession>
<gene>
    <name evidence="1" type="ORF">ACFPM3_20165</name>
</gene>
<organism evidence="1 2">
    <name type="scientific">Streptomyces coeruleoprunus</name>
    <dbReference type="NCBI Taxonomy" id="285563"/>
    <lineage>
        <taxon>Bacteria</taxon>
        <taxon>Bacillati</taxon>
        <taxon>Actinomycetota</taxon>
        <taxon>Actinomycetes</taxon>
        <taxon>Kitasatosporales</taxon>
        <taxon>Streptomycetaceae</taxon>
        <taxon>Streptomyces</taxon>
    </lineage>
</organism>
<name>A0ABV9XHJ0_9ACTN</name>
<dbReference type="Proteomes" id="UP001595829">
    <property type="component" value="Unassembled WGS sequence"/>
</dbReference>
<reference evidence="2" key="1">
    <citation type="journal article" date="2019" name="Int. J. Syst. Evol. Microbiol.">
        <title>The Global Catalogue of Microorganisms (GCM) 10K type strain sequencing project: providing services to taxonomists for standard genome sequencing and annotation.</title>
        <authorList>
            <consortium name="The Broad Institute Genomics Platform"/>
            <consortium name="The Broad Institute Genome Sequencing Center for Infectious Disease"/>
            <person name="Wu L."/>
            <person name="Ma J."/>
        </authorList>
    </citation>
    <scope>NUCLEOTIDE SEQUENCE [LARGE SCALE GENOMIC DNA]</scope>
    <source>
        <strain evidence="2">CGMCC 4.1648</strain>
    </source>
</reference>
<keyword evidence="2" id="KW-1185">Reference proteome</keyword>
<evidence type="ECO:0008006" key="3">
    <source>
        <dbReference type="Google" id="ProtNLM"/>
    </source>
</evidence>
<dbReference type="EMBL" id="JBHSJD010000014">
    <property type="protein sequence ID" value="MFC5024447.1"/>
    <property type="molecule type" value="Genomic_DNA"/>
</dbReference>
<evidence type="ECO:0000313" key="1">
    <source>
        <dbReference type="EMBL" id="MFC5024447.1"/>
    </source>
</evidence>
<sequence length="96" mass="10700">MNSNITAEELSEARDWASDCLGLVGVKVTAERAVRYVRRHYPGGWNAFAVECCNAKWRVTVHGTYGTLTYETDILPKDCAEHFGAQYVIECVSKGL</sequence>
<proteinExistence type="predicted"/>
<comment type="caution">
    <text evidence="1">The sequence shown here is derived from an EMBL/GenBank/DDBJ whole genome shotgun (WGS) entry which is preliminary data.</text>
</comment>
<evidence type="ECO:0000313" key="2">
    <source>
        <dbReference type="Proteomes" id="UP001595829"/>
    </source>
</evidence>
<dbReference type="RefSeq" id="WP_345686698.1">
    <property type="nucleotide sequence ID" value="NZ_BAABIT010000001.1"/>
</dbReference>
<protein>
    <recommendedName>
        <fullName evidence="3">Phage protein</fullName>
    </recommendedName>
</protein>